<protein>
    <submittedName>
        <fullName evidence="2">Transposase</fullName>
    </submittedName>
</protein>
<gene>
    <name evidence="2" type="ORF">WA1_23225</name>
</gene>
<evidence type="ECO:0000259" key="1">
    <source>
        <dbReference type="Pfam" id="PF13358"/>
    </source>
</evidence>
<keyword evidence="3" id="KW-1185">Reference proteome</keyword>
<dbReference type="InterPro" id="IPR038717">
    <property type="entry name" value="Tc1-like_DDE_dom"/>
</dbReference>
<comment type="caution">
    <text evidence="2">The sequence shown here is derived from an EMBL/GenBank/DDBJ whole genome shotgun (WGS) entry which is preliminary data.</text>
</comment>
<feature type="domain" description="Tc1-like transposase DDE" evidence="1">
    <location>
        <begin position="8"/>
        <end position="78"/>
    </location>
</feature>
<name>A0A139X8K3_9CYAN</name>
<accession>A0A139X8K3</accession>
<dbReference type="InterPro" id="IPR036397">
    <property type="entry name" value="RNaseH_sf"/>
</dbReference>
<dbReference type="STRING" id="128403.WA1_23225"/>
<dbReference type="Proteomes" id="UP000076925">
    <property type="component" value="Unassembled WGS sequence"/>
</dbReference>
<sequence>MFNRVLEDFARHFCISKNKQVVLVLDRAGWHTSDQVKLPEGIHLSFLPSHSPELQPAERLWTLTNEPIANHCFENLDAVEEALFQRCRQILDRPDFIRGLTNFYWWSKFAA</sequence>
<dbReference type="OrthoDB" id="467852at2"/>
<evidence type="ECO:0000313" key="3">
    <source>
        <dbReference type="Proteomes" id="UP000076925"/>
    </source>
</evidence>
<dbReference type="Pfam" id="PF13358">
    <property type="entry name" value="DDE_3"/>
    <property type="match status" value="1"/>
</dbReference>
<dbReference type="AlphaFoldDB" id="A0A139X8K3"/>
<organism evidence="2 3">
    <name type="scientific">Scytonema hofmannii PCC 7110</name>
    <dbReference type="NCBI Taxonomy" id="128403"/>
    <lineage>
        <taxon>Bacteria</taxon>
        <taxon>Bacillati</taxon>
        <taxon>Cyanobacteriota</taxon>
        <taxon>Cyanophyceae</taxon>
        <taxon>Nostocales</taxon>
        <taxon>Scytonemataceae</taxon>
        <taxon>Scytonema</taxon>
    </lineage>
</organism>
<dbReference type="Gene3D" id="3.30.420.10">
    <property type="entry name" value="Ribonuclease H-like superfamily/Ribonuclease H"/>
    <property type="match status" value="1"/>
</dbReference>
<dbReference type="GO" id="GO:0003676">
    <property type="term" value="F:nucleic acid binding"/>
    <property type="evidence" value="ECO:0007669"/>
    <property type="project" value="InterPro"/>
</dbReference>
<reference evidence="2 3" key="1">
    <citation type="journal article" date="2013" name="Genome Biol. Evol.">
        <title>Genomes of Stigonematalean cyanobacteria (subsection V) and the evolution of oxygenic photosynthesis from prokaryotes to plastids.</title>
        <authorList>
            <person name="Dagan T."/>
            <person name="Roettger M."/>
            <person name="Stucken K."/>
            <person name="Landan G."/>
            <person name="Koch R."/>
            <person name="Major P."/>
            <person name="Gould S.B."/>
            <person name="Goremykin V.V."/>
            <person name="Rippka R."/>
            <person name="Tandeau de Marsac N."/>
            <person name="Gugger M."/>
            <person name="Lockhart P.J."/>
            <person name="Allen J.F."/>
            <person name="Brune I."/>
            <person name="Maus I."/>
            <person name="Puhler A."/>
            <person name="Martin W.F."/>
        </authorList>
    </citation>
    <scope>NUCLEOTIDE SEQUENCE [LARGE SCALE GENOMIC DNA]</scope>
    <source>
        <strain evidence="2 3">PCC 7110</strain>
    </source>
</reference>
<proteinExistence type="predicted"/>
<dbReference type="EMBL" id="ANNX02000025">
    <property type="protein sequence ID" value="KYC41034.1"/>
    <property type="molecule type" value="Genomic_DNA"/>
</dbReference>
<evidence type="ECO:0000313" key="2">
    <source>
        <dbReference type="EMBL" id="KYC41034.1"/>
    </source>
</evidence>